<dbReference type="GO" id="GO:0008270">
    <property type="term" value="F:zinc ion binding"/>
    <property type="evidence" value="ECO:0007669"/>
    <property type="project" value="UniProtKB-UniRule"/>
</dbReference>
<keyword evidence="1" id="KW-0479">Metal-binding</keyword>
<dbReference type="PANTHER" id="PTHR31669:SF291">
    <property type="entry name" value="PROTEIN FAR1-RELATED SEQUENCE"/>
    <property type="match status" value="1"/>
</dbReference>
<evidence type="ECO:0000259" key="3">
    <source>
        <dbReference type="Pfam" id="PF03101"/>
    </source>
</evidence>
<protein>
    <recommendedName>
        <fullName evidence="1">Protein FAR1-RELATED SEQUENCE</fullName>
    </recommendedName>
</protein>
<sequence>MSEGTNTVMGSSEDGTNISQDDKGTTEEAPEDTILLRQTSLCKAMRHRTRGKDGVGRGVTRRDFTCHRGGYPQMKQSEDGKMQRNRKSSRCGCQAFMRIVKRADFDVPEWRVTGFSDIHNHEMFKSNETHLHPASGTMSPDDKSRIYIFAKAGINVNQDNDAIDLIAMCKKLKDEDHNFKYDFKIDRNNRLEHIAWSYASSVRLYEAFGDAVVFDTTHHLDAYDMWLGIWVGVDNHGMACFFSCVLLHEENMESFSWALKAFVDFMNGKAPQTILSDQNMRLKEAIAIEIPDTKHAYCICHIISKFSDWFSTLLGSCYDDWKDEFLRLYNLESVQDFEEGWSEMVEKYELHANKHITSLYAFRSFWALSFLRNYFFGGTMDISQSGSITAFIQRFLSAQSRLDYFVEELADFVDYKPELPQKLHKVYLKTDTILRLVVAAESFGILVKGISAVAAVGLNIQASSYVSLSSRSRMHSEKIQLLESMASTLMAESVETKERLDVACEQISMVLSHLRDLPTQTHGENAYSCPSDSLILPEVVDSGGIVNFTIENPDDPVTLAKLKERQPRVGVDISRKRRHHSGPCCGHFRHDASDCSMMRSDQMDATALGYL</sequence>
<accession>A0A9Q1AEI5</accession>
<dbReference type="InterPro" id="IPR004330">
    <property type="entry name" value="FAR1_DNA_bnd_dom"/>
</dbReference>
<comment type="function">
    <text evidence="1">Putative transcription activator involved in regulating light control of development.</text>
</comment>
<name>A0A9Q1AEI5_9ROSI</name>
<feature type="domain" description="FAR1" evidence="3">
    <location>
        <begin position="57"/>
        <end position="124"/>
    </location>
</feature>
<dbReference type="GO" id="GO:0006355">
    <property type="term" value="P:regulation of DNA-templated transcription"/>
    <property type="evidence" value="ECO:0007669"/>
    <property type="project" value="UniProtKB-UniRule"/>
</dbReference>
<comment type="subcellular location">
    <subcellularLocation>
        <location evidence="1">Nucleus</location>
    </subcellularLocation>
</comment>
<keyword evidence="6" id="KW-1185">Reference proteome</keyword>
<evidence type="ECO:0000256" key="2">
    <source>
        <dbReference type="SAM" id="MobiDB-lite"/>
    </source>
</evidence>
<feature type="compositionally biased region" description="Polar residues" evidence="2">
    <location>
        <begin position="1"/>
        <end position="19"/>
    </location>
</feature>
<dbReference type="Proteomes" id="UP001151752">
    <property type="component" value="Chromosome 8"/>
</dbReference>
<keyword evidence="1" id="KW-0539">Nucleus</keyword>
<gene>
    <name evidence="5" type="ORF">OIU74_022252</name>
</gene>
<evidence type="ECO:0000313" key="6">
    <source>
        <dbReference type="Proteomes" id="UP001151752"/>
    </source>
</evidence>
<feature type="region of interest" description="Disordered" evidence="2">
    <location>
        <begin position="45"/>
        <end position="86"/>
    </location>
</feature>
<dbReference type="AlphaFoldDB" id="A0A9Q1AEI5"/>
<keyword evidence="1" id="KW-0862">Zinc</keyword>
<comment type="caution">
    <text evidence="5">The sequence shown here is derived from an EMBL/GenBank/DDBJ whole genome shotgun (WGS) entry which is preliminary data.</text>
</comment>
<proteinExistence type="inferred from homology"/>
<reference evidence="5" key="2">
    <citation type="journal article" date="2023" name="Int. J. Mol. Sci.">
        <title>De Novo Assembly and Annotation of 11 Diverse Shrub Willow (Salix) Genomes Reveals Novel Gene Organization in Sex-Linked Regions.</title>
        <authorList>
            <person name="Hyden B."/>
            <person name="Feng K."/>
            <person name="Yates T.B."/>
            <person name="Jawdy S."/>
            <person name="Cereghino C."/>
            <person name="Smart L.B."/>
            <person name="Muchero W."/>
        </authorList>
    </citation>
    <scope>NUCLEOTIDE SEQUENCE</scope>
    <source>
        <tissue evidence="5">Shoot tip</tissue>
    </source>
</reference>
<dbReference type="PANTHER" id="PTHR31669">
    <property type="entry name" value="PROTEIN FAR1-RELATED SEQUENCE 10-RELATED"/>
    <property type="match status" value="1"/>
</dbReference>
<keyword evidence="1" id="KW-0863">Zinc-finger</keyword>
<evidence type="ECO:0000259" key="4">
    <source>
        <dbReference type="Pfam" id="PF10551"/>
    </source>
</evidence>
<comment type="similarity">
    <text evidence="1">Belongs to the FHY3/FAR1 family.</text>
</comment>
<evidence type="ECO:0000313" key="5">
    <source>
        <dbReference type="EMBL" id="KAJ6768555.1"/>
    </source>
</evidence>
<dbReference type="InterPro" id="IPR018289">
    <property type="entry name" value="MULE_transposase_dom"/>
</dbReference>
<dbReference type="GO" id="GO:0005634">
    <property type="term" value="C:nucleus"/>
    <property type="evidence" value="ECO:0007669"/>
    <property type="project" value="UniProtKB-SubCell"/>
</dbReference>
<feature type="region of interest" description="Disordered" evidence="2">
    <location>
        <begin position="1"/>
        <end position="32"/>
    </location>
</feature>
<dbReference type="InterPro" id="IPR031052">
    <property type="entry name" value="FHY3/FAR1"/>
</dbReference>
<dbReference type="EMBL" id="JAPFFM010000003">
    <property type="protein sequence ID" value="KAJ6768555.1"/>
    <property type="molecule type" value="Genomic_DNA"/>
</dbReference>
<feature type="compositionally biased region" description="Basic and acidic residues" evidence="2">
    <location>
        <begin position="51"/>
        <end position="66"/>
    </location>
</feature>
<evidence type="ECO:0000256" key="1">
    <source>
        <dbReference type="RuleBase" id="RU367018"/>
    </source>
</evidence>
<dbReference type="Pfam" id="PF03101">
    <property type="entry name" value="FAR1"/>
    <property type="match status" value="1"/>
</dbReference>
<organism evidence="5 6">
    <name type="scientific">Salix koriyanagi</name>
    <dbReference type="NCBI Taxonomy" id="2511006"/>
    <lineage>
        <taxon>Eukaryota</taxon>
        <taxon>Viridiplantae</taxon>
        <taxon>Streptophyta</taxon>
        <taxon>Embryophyta</taxon>
        <taxon>Tracheophyta</taxon>
        <taxon>Spermatophyta</taxon>
        <taxon>Magnoliopsida</taxon>
        <taxon>eudicotyledons</taxon>
        <taxon>Gunneridae</taxon>
        <taxon>Pentapetalae</taxon>
        <taxon>rosids</taxon>
        <taxon>fabids</taxon>
        <taxon>Malpighiales</taxon>
        <taxon>Salicaceae</taxon>
        <taxon>Saliceae</taxon>
        <taxon>Salix</taxon>
    </lineage>
</organism>
<dbReference type="Pfam" id="PF10551">
    <property type="entry name" value="MULE"/>
    <property type="match status" value="1"/>
</dbReference>
<feature type="domain" description="MULE transposase" evidence="4">
    <location>
        <begin position="212"/>
        <end position="304"/>
    </location>
</feature>
<reference evidence="5" key="1">
    <citation type="submission" date="2022-11" db="EMBL/GenBank/DDBJ databases">
        <authorList>
            <person name="Hyden B.L."/>
            <person name="Feng K."/>
            <person name="Yates T."/>
            <person name="Jawdy S."/>
            <person name="Smart L.B."/>
            <person name="Muchero W."/>
        </authorList>
    </citation>
    <scope>NUCLEOTIDE SEQUENCE</scope>
    <source>
        <tissue evidence="5">Shoot tip</tissue>
    </source>
</reference>